<dbReference type="GO" id="GO:0016791">
    <property type="term" value="F:phosphatase activity"/>
    <property type="evidence" value="ECO:0007669"/>
    <property type="project" value="TreeGrafter"/>
</dbReference>
<protein>
    <recommendedName>
        <fullName evidence="2">Tyrosine specific protein phosphatases domain-containing protein</fullName>
    </recommendedName>
</protein>
<evidence type="ECO:0008006" key="2">
    <source>
        <dbReference type="Google" id="ProtNLM"/>
    </source>
</evidence>
<proteinExistence type="predicted"/>
<dbReference type="PANTHER" id="PTHR31126:SF14">
    <property type="entry name" value="TYROSINE-PROTEIN PHOSPHATASE OCA6-RELATED"/>
    <property type="match status" value="1"/>
</dbReference>
<dbReference type="InterPro" id="IPR029021">
    <property type="entry name" value="Prot-tyrosine_phosphatase-like"/>
</dbReference>
<dbReference type="EMBL" id="HACM01002079">
    <property type="protein sequence ID" value="CRZ02521.1"/>
    <property type="molecule type" value="Transcribed_RNA"/>
</dbReference>
<accession>A0A0H5QMB0</accession>
<feature type="non-terminal residue" evidence="1">
    <location>
        <position position="1"/>
    </location>
</feature>
<dbReference type="InterPro" id="IPR004861">
    <property type="entry name" value="Siw14-like"/>
</dbReference>
<dbReference type="Pfam" id="PF03162">
    <property type="entry name" value="Y_phosphatase2"/>
    <property type="match status" value="1"/>
</dbReference>
<dbReference type="SUPFAM" id="SSF52799">
    <property type="entry name" value="(Phosphotyrosine protein) phosphatases II"/>
    <property type="match status" value="1"/>
</dbReference>
<organism evidence="1">
    <name type="scientific">Spongospora subterranea</name>
    <dbReference type="NCBI Taxonomy" id="70186"/>
    <lineage>
        <taxon>Eukaryota</taxon>
        <taxon>Sar</taxon>
        <taxon>Rhizaria</taxon>
        <taxon>Endomyxa</taxon>
        <taxon>Phytomyxea</taxon>
        <taxon>Plasmodiophorida</taxon>
        <taxon>Plasmodiophoridae</taxon>
        <taxon>Spongospora</taxon>
    </lineage>
</organism>
<dbReference type="AlphaFoldDB" id="A0A0H5QMB0"/>
<dbReference type="Gene3D" id="3.90.190.10">
    <property type="entry name" value="Protein tyrosine phosphatase superfamily"/>
    <property type="match status" value="1"/>
</dbReference>
<dbReference type="PANTHER" id="PTHR31126">
    <property type="entry name" value="TYROSINE-PROTEIN PHOSPHATASE"/>
    <property type="match status" value="1"/>
</dbReference>
<name>A0A0H5QMB0_9EUKA</name>
<sequence>LHISHYITDRLVTDNGSALRVSPFQIYYRRSSIMIGSRPSLLDYDPSLALIPPFRFAIIEDGLLRGAYPTLRNFRFLSLQLLKSIVSLVPEKPTSDLLGFCSNIGITSHHFPVSKYKESVSINKAQVSAILQVLIDPDSLPCYIHCLDGVHVTGIIVACFRKLQNWVRPAIIHEFCRLLFSQIVMVDNLTLGLILAER</sequence>
<evidence type="ECO:0000313" key="1">
    <source>
        <dbReference type="EMBL" id="CRZ02521.1"/>
    </source>
</evidence>
<reference evidence="1" key="1">
    <citation type="submission" date="2015-04" db="EMBL/GenBank/DDBJ databases">
        <title>The genome sequence of the plant pathogenic Rhizarian Plasmodiophora brassicae reveals insights in its biotrophic life cycle and the origin of chitin synthesis.</title>
        <authorList>
            <person name="Schwelm A."/>
            <person name="Fogelqvist J."/>
            <person name="Knaust A."/>
            <person name="Julke S."/>
            <person name="Lilja T."/>
            <person name="Dhandapani V."/>
            <person name="Bonilla-Rosso G."/>
            <person name="Karlsson M."/>
            <person name="Shevchenko A."/>
            <person name="Choi S.R."/>
            <person name="Kim H.G."/>
            <person name="Park J.Y."/>
            <person name="Lim Y.P."/>
            <person name="Ludwig-Muller J."/>
            <person name="Dixelius C."/>
        </authorList>
    </citation>
    <scope>NUCLEOTIDE SEQUENCE</scope>
    <source>
        <tissue evidence="1">Potato root galls</tissue>
    </source>
</reference>